<dbReference type="Proteomes" id="UP001367508">
    <property type="component" value="Unassembled WGS sequence"/>
</dbReference>
<proteinExistence type="predicted"/>
<dbReference type="EMBL" id="JAYMYQ010000001">
    <property type="protein sequence ID" value="KAK7361498.1"/>
    <property type="molecule type" value="Genomic_DNA"/>
</dbReference>
<feature type="chain" id="PRO_5042918119" evidence="2">
    <location>
        <begin position="26"/>
        <end position="190"/>
    </location>
</feature>
<sequence length="190" mass="21705">MSPLPPRFHLLHCTLPLLSLLHSQSQFTITAFFLVKHLHLQRLPIGRPPASVSSSTTATGLHSLHGNNMLIEPTLLAVSSSRIIDLARNVFLIPHRYSDMSCQWPKQCYFQEFFRPREREGEGRSQGSGWSLTRVIQETIQSKASKKKQKDSKSSRNSSRRQMLQRKLSIKREDRRRACENGIAIMPSSI</sequence>
<keyword evidence="4" id="KW-1185">Reference proteome</keyword>
<accession>A0AAN9MZZ7</accession>
<organism evidence="3 4">
    <name type="scientific">Canavalia gladiata</name>
    <name type="common">Sword bean</name>
    <name type="synonym">Dolichos gladiatus</name>
    <dbReference type="NCBI Taxonomy" id="3824"/>
    <lineage>
        <taxon>Eukaryota</taxon>
        <taxon>Viridiplantae</taxon>
        <taxon>Streptophyta</taxon>
        <taxon>Embryophyta</taxon>
        <taxon>Tracheophyta</taxon>
        <taxon>Spermatophyta</taxon>
        <taxon>Magnoliopsida</taxon>
        <taxon>eudicotyledons</taxon>
        <taxon>Gunneridae</taxon>
        <taxon>Pentapetalae</taxon>
        <taxon>rosids</taxon>
        <taxon>fabids</taxon>
        <taxon>Fabales</taxon>
        <taxon>Fabaceae</taxon>
        <taxon>Papilionoideae</taxon>
        <taxon>50 kb inversion clade</taxon>
        <taxon>NPAAA clade</taxon>
        <taxon>indigoferoid/millettioid clade</taxon>
        <taxon>Phaseoleae</taxon>
        <taxon>Canavalia</taxon>
    </lineage>
</organism>
<dbReference type="AlphaFoldDB" id="A0AAN9MZZ7"/>
<keyword evidence="2" id="KW-0732">Signal</keyword>
<gene>
    <name evidence="3" type="ORF">VNO77_03566</name>
</gene>
<evidence type="ECO:0000313" key="3">
    <source>
        <dbReference type="EMBL" id="KAK7361498.1"/>
    </source>
</evidence>
<protein>
    <submittedName>
        <fullName evidence="3">Uncharacterized protein</fullName>
    </submittedName>
</protein>
<reference evidence="3 4" key="1">
    <citation type="submission" date="2024-01" db="EMBL/GenBank/DDBJ databases">
        <title>The genomes of 5 underutilized Papilionoideae crops provide insights into root nodulation and disease resistanc.</title>
        <authorList>
            <person name="Jiang F."/>
        </authorList>
    </citation>
    <scope>NUCLEOTIDE SEQUENCE [LARGE SCALE GENOMIC DNA]</scope>
    <source>
        <strain evidence="3">LVBAO_FW01</strain>
        <tissue evidence="3">Leaves</tissue>
    </source>
</reference>
<feature type="region of interest" description="Disordered" evidence="1">
    <location>
        <begin position="140"/>
        <end position="175"/>
    </location>
</feature>
<evidence type="ECO:0000313" key="4">
    <source>
        <dbReference type="Proteomes" id="UP001367508"/>
    </source>
</evidence>
<evidence type="ECO:0000256" key="1">
    <source>
        <dbReference type="SAM" id="MobiDB-lite"/>
    </source>
</evidence>
<name>A0AAN9MZZ7_CANGL</name>
<feature type="signal peptide" evidence="2">
    <location>
        <begin position="1"/>
        <end position="25"/>
    </location>
</feature>
<comment type="caution">
    <text evidence="3">The sequence shown here is derived from an EMBL/GenBank/DDBJ whole genome shotgun (WGS) entry which is preliminary data.</text>
</comment>
<evidence type="ECO:0000256" key="2">
    <source>
        <dbReference type="SAM" id="SignalP"/>
    </source>
</evidence>